<name>A0A8H7ZQ60_9FUNG</name>
<dbReference type="Proteomes" id="UP000673691">
    <property type="component" value="Unassembled WGS sequence"/>
</dbReference>
<proteinExistence type="predicted"/>
<sequence>MLAKVGNRVTMLRERLETCKVELRKLQAEEPQAEEDSEFRTGEMEKLKIQTETTLSQAIQEQKSVFIAVLQVRFARCAEELWFYWAEGWFREIGRCYYAVIADFVWTFENVMLTPDLDARVHAMFADIRSFIDARKATVLPAPAAAATLVAADAPDAPAGAA</sequence>
<evidence type="ECO:0000313" key="3">
    <source>
        <dbReference type="Proteomes" id="UP000673691"/>
    </source>
</evidence>
<dbReference type="EMBL" id="JAEFCI010010232">
    <property type="protein sequence ID" value="KAG5457347.1"/>
    <property type="molecule type" value="Genomic_DNA"/>
</dbReference>
<reference evidence="2 3" key="1">
    <citation type="journal article" name="Sci. Rep.">
        <title>Genome-scale phylogenetic analyses confirm Olpidium as the closest living zoosporic fungus to the non-flagellated, terrestrial fungi.</title>
        <authorList>
            <person name="Chang Y."/>
            <person name="Rochon D."/>
            <person name="Sekimoto S."/>
            <person name="Wang Y."/>
            <person name="Chovatia M."/>
            <person name="Sandor L."/>
            <person name="Salamov A."/>
            <person name="Grigoriev I.V."/>
            <person name="Stajich J.E."/>
            <person name="Spatafora J.W."/>
        </authorList>
    </citation>
    <scope>NUCLEOTIDE SEQUENCE [LARGE SCALE GENOMIC DNA]</scope>
    <source>
        <strain evidence="2">S191</strain>
    </source>
</reference>
<accession>A0A8H7ZQ60</accession>
<dbReference type="Gene3D" id="1.25.40.180">
    <property type="match status" value="1"/>
</dbReference>
<keyword evidence="1" id="KW-0175">Coiled coil</keyword>
<dbReference type="OrthoDB" id="10252707at2759"/>
<evidence type="ECO:0000313" key="2">
    <source>
        <dbReference type="EMBL" id="KAG5457347.1"/>
    </source>
</evidence>
<comment type="caution">
    <text evidence="2">The sequence shown here is derived from an EMBL/GenBank/DDBJ whole genome shotgun (WGS) entry which is preliminary data.</text>
</comment>
<dbReference type="AlphaFoldDB" id="A0A8H7ZQ60"/>
<feature type="coiled-coil region" evidence="1">
    <location>
        <begin position="9"/>
        <end position="36"/>
    </location>
</feature>
<keyword evidence="3" id="KW-1185">Reference proteome</keyword>
<protein>
    <submittedName>
        <fullName evidence="2">Uncharacterized protein</fullName>
    </submittedName>
</protein>
<organism evidence="2 3">
    <name type="scientific">Olpidium bornovanus</name>
    <dbReference type="NCBI Taxonomy" id="278681"/>
    <lineage>
        <taxon>Eukaryota</taxon>
        <taxon>Fungi</taxon>
        <taxon>Fungi incertae sedis</taxon>
        <taxon>Olpidiomycota</taxon>
        <taxon>Olpidiomycotina</taxon>
        <taxon>Olpidiomycetes</taxon>
        <taxon>Olpidiales</taxon>
        <taxon>Olpidiaceae</taxon>
        <taxon>Olpidium</taxon>
    </lineage>
</organism>
<evidence type="ECO:0000256" key="1">
    <source>
        <dbReference type="SAM" id="Coils"/>
    </source>
</evidence>
<gene>
    <name evidence="2" type="ORF">BJ554DRAFT_2666</name>
</gene>